<dbReference type="AlphaFoldDB" id="A0A4U5MIM1"/>
<keyword evidence="2" id="KW-1185">Reference proteome</keyword>
<organism evidence="1 2">
    <name type="scientific">Steinernema carpocapsae</name>
    <name type="common">Entomopathogenic nematode</name>
    <dbReference type="NCBI Taxonomy" id="34508"/>
    <lineage>
        <taxon>Eukaryota</taxon>
        <taxon>Metazoa</taxon>
        <taxon>Ecdysozoa</taxon>
        <taxon>Nematoda</taxon>
        <taxon>Chromadorea</taxon>
        <taxon>Rhabditida</taxon>
        <taxon>Tylenchina</taxon>
        <taxon>Panagrolaimomorpha</taxon>
        <taxon>Strongyloidoidea</taxon>
        <taxon>Steinernematidae</taxon>
        <taxon>Steinernema</taxon>
    </lineage>
</organism>
<evidence type="ECO:0000313" key="1">
    <source>
        <dbReference type="EMBL" id="TKR69226.1"/>
    </source>
</evidence>
<proteinExistence type="predicted"/>
<dbReference type="EMBL" id="AZBU02000007">
    <property type="protein sequence ID" value="TKR69226.1"/>
    <property type="molecule type" value="Genomic_DNA"/>
</dbReference>
<reference evidence="1 2" key="1">
    <citation type="journal article" date="2015" name="Genome Biol.">
        <title>Comparative genomics of Steinernema reveals deeply conserved gene regulatory networks.</title>
        <authorList>
            <person name="Dillman A.R."/>
            <person name="Macchietto M."/>
            <person name="Porter C.F."/>
            <person name="Rogers A."/>
            <person name="Williams B."/>
            <person name="Antoshechkin I."/>
            <person name="Lee M.M."/>
            <person name="Goodwin Z."/>
            <person name="Lu X."/>
            <person name="Lewis E.E."/>
            <person name="Goodrich-Blair H."/>
            <person name="Stock S.P."/>
            <person name="Adams B.J."/>
            <person name="Sternberg P.W."/>
            <person name="Mortazavi A."/>
        </authorList>
    </citation>
    <scope>NUCLEOTIDE SEQUENCE [LARGE SCALE GENOMIC DNA]</scope>
    <source>
        <strain evidence="1 2">ALL</strain>
    </source>
</reference>
<protein>
    <submittedName>
        <fullName evidence="1">Uncharacterized protein</fullName>
    </submittedName>
</protein>
<gene>
    <name evidence="1" type="ORF">L596_021410</name>
</gene>
<name>A0A4U5MIM1_STECR</name>
<accession>A0A4U5MIM1</accession>
<comment type="caution">
    <text evidence="1">The sequence shown here is derived from an EMBL/GenBank/DDBJ whole genome shotgun (WGS) entry which is preliminary data.</text>
</comment>
<evidence type="ECO:0000313" key="2">
    <source>
        <dbReference type="Proteomes" id="UP000298663"/>
    </source>
</evidence>
<reference evidence="1 2" key="2">
    <citation type="journal article" date="2019" name="G3 (Bethesda)">
        <title>Hybrid Assembly of the Genome of the Entomopathogenic Nematode Steinernema carpocapsae Identifies the X-Chromosome.</title>
        <authorList>
            <person name="Serra L."/>
            <person name="Macchietto M."/>
            <person name="Macias-Munoz A."/>
            <person name="McGill C.J."/>
            <person name="Rodriguez I.M."/>
            <person name="Rodriguez B."/>
            <person name="Murad R."/>
            <person name="Mortazavi A."/>
        </authorList>
    </citation>
    <scope>NUCLEOTIDE SEQUENCE [LARGE SCALE GENOMIC DNA]</scope>
    <source>
        <strain evidence="1 2">ALL</strain>
    </source>
</reference>
<dbReference type="Proteomes" id="UP000298663">
    <property type="component" value="Unassembled WGS sequence"/>
</dbReference>
<sequence>MVLTMYIYVSDDGSKISYSTVAHGTLGGEHVRDLSLSQFFRLPKSYFYIFHCKVYQKNEVPASWVSWDDPVFQTLLSRLRNFARFMFFDFCCRASKIYSYLNQLNQCINSHGLHLPAGKEENLVKFRDFQLRNGRFSTLSITSLIEDEEWLGNLLQLFFASPFCYQFTSQRKNRLAKKLSFLVETWENCCKQVAVVTTKRPKEITFAGWDLRIADCDLDGLFYTQTATDKLTKVSVSHSSKSKQRVTYCGSRTKLAITLYFENDV</sequence>